<dbReference type="EMBL" id="VSWD01000005">
    <property type="protein sequence ID" value="KAK3103133.1"/>
    <property type="molecule type" value="Genomic_DNA"/>
</dbReference>
<keyword evidence="5 7" id="KW-0694">RNA-binding</keyword>
<comment type="function">
    <text evidence="7">Plays a role in the recruitment of the exosome to pre-rRNA to mediate the 3'-5' end processing of the 5.8S rRNA.</text>
</comment>
<accession>A0AA88YE20</accession>
<evidence type="ECO:0000256" key="2">
    <source>
        <dbReference type="ARBA" id="ARBA00009154"/>
    </source>
</evidence>
<dbReference type="GO" id="GO:0005730">
    <property type="term" value="C:nucleolus"/>
    <property type="evidence" value="ECO:0007669"/>
    <property type="project" value="UniProtKB-SubCell"/>
</dbReference>
<evidence type="ECO:0000256" key="5">
    <source>
        <dbReference type="ARBA" id="ARBA00022884"/>
    </source>
</evidence>
<evidence type="ECO:0000256" key="6">
    <source>
        <dbReference type="ARBA" id="ARBA00023242"/>
    </source>
</evidence>
<evidence type="ECO:0000313" key="9">
    <source>
        <dbReference type="EMBL" id="KAK3103133.1"/>
    </source>
</evidence>
<evidence type="ECO:0000256" key="1">
    <source>
        <dbReference type="ARBA" id="ARBA00004123"/>
    </source>
</evidence>
<dbReference type="InterPro" id="IPR007146">
    <property type="entry name" value="Sas10/Utp3/C1D"/>
</dbReference>
<comment type="caution">
    <text evidence="9">The sequence shown here is derived from an EMBL/GenBank/DDBJ whole genome shotgun (WGS) entry which is preliminary data.</text>
</comment>
<comment type="subunit">
    <text evidence="7">Monomer and homodimer.</text>
</comment>
<comment type="similarity">
    <text evidence="2 7">Belongs to the C1D family.</text>
</comment>
<evidence type="ECO:0000256" key="7">
    <source>
        <dbReference type="RuleBase" id="RU368003"/>
    </source>
</evidence>
<evidence type="ECO:0000256" key="3">
    <source>
        <dbReference type="ARBA" id="ARBA00015212"/>
    </source>
</evidence>
<keyword evidence="6 7" id="KW-0539">Nucleus</keyword>
<dbReference type="AlphaFoldDB" id="A0AA88YE20"/>
<evidence type="ECO:0000256" key="4">
    <source>
        <dbReference type="ARBA" id="ARBA00022552"/>
    </source>
</evidence>
<keyword evidence="4 7" id="KW-0698">rRNA processing</keyword>
<dbReference type="GO" id="GO:0003723">
    <property type="term" value="F:RNA binding"/>
    <property type="evidence" value="ECO:0007669"/>
    <property type="project" value="UniProtKB-UniRule"/>
</dbReference>
<dbReference type="InterPro" id="IPR011082">
    <property type="entry name" value="Exosome-assoc_fac/DNA_repair"/>
</dbReference>
<organism evidence="9 10">
    <name type="scientific">Pinctada imbricata</name>
    <name type="common">Atlantic pearl-oyster</name>
    <name type="synonym">Pinctada martensii</name>
    <dbReference type="NCBI Taxonomy" id="66713"/>
    <lineage>
        <taxon>Eukaryota</taxon>
        <taxon>Metazoa</taxon>
        <taxon>Spiralia</taxon>
        <taxon>Lophotrochozoa</taxon>
        <taxon>Mollusca</taxon>
        <taxon>Bivalvia</taxon>
        <taxon>Autobranchia</taxon>
        <taxon>Pteriomorphia</taxon>
        <taxon>Pterioida</taxon>
        <taxon>Pterioidea</taxon>
        <taxon>Pteriidae</taxon>
        <taxon>Pinctada</taxon>
    </lineage>
</organism>
<sequence length="138" mass="15846">MTNVRVPPELEEKLTKFDAALTNAENILKPLVETNEKELSEKLESIDNAKLEVFGAYTINSLFWMYLNVCGVNPKDHSVKQELSRIQSYMKRVKEIPDKNDAKKPRLDKPASKRFVRSALWQQAKKKNPATPSKDNDD</sequence>
<keyword evidence="7" id="KW-0963">Cytoplasm</keyword>
<evidence type="ECO:0000256" key="8">
    <source>
        <dbReference type="SAM" id="MobiDB-lite"/>
    </source>
</evidence>
<keyword evidence="7" id="KW-0238">DNA-binding</keyword>
<protein>
    <recommendedName>
        <fullName evidence="3 7">Nuclear nucleic acid-binding protein C1D</fullName>
    </recommendedName>
</protein>
<gene>
    <name evidence="9" type="ORF">FSP39_016732</name>
</gene>
<dbReference type="GO" id="GO:0000178">
    <property type="term" value="C:exosome (RNase complex)"/>
    <property type="evidence" value="ECO:0007669"/>
    <property type="project" value="TreeGrafter"/>
</dbReference>
<feature type="region of interest" description="Disordered" evidence="8">
    <location>
        <begin position="94"/>
        <end position="113"/>
    </location>
</feature>
<dbReference type="GO" id="GO:0003677">
    <property type="term" value="F:DNA binding"/>
    <property type="evidence" value="ECO:0007669"/>
    <property type="project" value="UniProtKB-KW"/>
</dbReference>
<dbReference type="PANTHER" id="PTHR15341">
    <property type="entry name" value="SUN-COR STEROID HORMONE RECEPTOR CO-REPRESSOR"/>
    <property type="match status" value="1"/>
</dbReference>
<evidence type="ECO:0000313" key="10">
    <source>
        <dbReference type="Proteomes" id="UP001186944"/>
    </source>
</evidence>
<feature type="compositionally biased region" description="Basic and acidic residues" evidence="8">
    <location>
        <begin position="94"/>
        <end position="111"/>
    </location>
</feature>
<dbReference type="GO" id="GO:0010468">
    <property type="term" value="P:regulation of gene expression"/>
    <property type="evidence" value="ECO:0007669"/>
    <property type="project" value="TreeGrafter"/>
</dbReference>
<dbReference type="Proteomes" id="UP001186944">
    <property type="component" value="Unassembled WGS sequence"/>
</dbReference>
<dbReference type="Pfam" id="PF04000">
    <property type="entry name" value="Sas10_Utp3"/>
    <property type="match status" value="1"/>
</dbReference>
<keyword evidence="10" id="KW-1185">Reference proteome</keyword>
<name>A0AA88YE20_PINIB</name>
<proteinExistence type="inferred from homology"/>
<dbReference type="GO" id="GO:0005737">
    <property type="term" value="C:cytoplasm"/>
    <property type="evidence" value="ECO:0007669"/>
    <property type="project" value="UniProtKB-SubCell"/>
</dbReference>
<comment type="subcellular location">
    <subcellularLocation>
        <location evidence="7">Cytoplasm</location>
    </subcellularLocation>
    <subcellularLocation>
        <location evidence="7">Nucleus</location>
        <location evidence="7">Nucleolus</location>
    </subcellularLocation>
    <subcellularLocation>
        <location evidence="1 7">Nucleus</location>
    </subcellularLocation>
</comment>
<reference evidence="9" key="1">
    <citation type="submission" date="2019-08" db="EMBL/GenBank/DDBJ databases">
        <title>The improved chromosome-level genome for the pearl oyster Pinctada fucata martensii using PacBio sequencing and Hi-C.</title>
        <authorList>
            <person name="Zheng Z."/>
        </authorList>
    </citation>
    <scope>NUCLEOTIDE SEQUENCE</scope>
    <source>
        <strain evidence="9">ZZ-2019</strain>
        <tissue evidence="9">Adductor muscle</tissue>
    </source>
</reference>
<dbReference type="GO" id="GO:0000460">
    <property type="term" value="P:maturation of 5.8S rRNA"/>
    <property type="evidence" value="ECO:0007669"/>
    <property type="project" value="TreeGrafter"/>
</dbReference>
<dbReference type="PANTHER" id="PTHR15341:SF3">
    <property type="entry name" value="NUCLEAR NUCLEIC ACID-BINDING PROTEIN C1D"/>
    <property type="match status" value="1"/>
</dbReference>